<dbReference type="InterPro" id="IPR002073">
    <property type="entry name" value="PDEase_catalytic_dom"/>
</dbReference>
<sequence length="1023" mass="108777">MPRKPAHSHPVGGAPSCSWKLFRNLNSMDSGTNGHCTPEAFHVHAFPELPSCPVAQAMSSRHLAEDFTVDEGVSRSWNYAAVEAANEVSRQIIEAALASRYRHRPAVLGVDFDVWAYERHDLYAIGLMIFESTGLLSLLGLSPRDILRFIASVDRGYYDNPYHSFLHGFDVFQSVYHTLVVLRALPPEQLPPLELAAILVAALCHDLAHPGVNNLFHVNVQSTVAIRYNDTSVLEHHACTRTFELLHRHRLFRNLSPKEVATMRSVIIKSILATDMSCHFDQMEQLRRLAETKSPLDGEVHIFTDSERQLLLNSVLHMADISNPCRPWELCRKWSDLVVEEFFLQGDLEKSLGLAVSPNMDRDNACRADIAIGFMDFLVRPFVAIIGGLIPRFASVILPRLDENRARWARLQAQHMIADEVPECCLQAPSPLPYVGFDEAYSSTDVLGDLPPPSPDAVAPVAAIPPPLLKEPSSPSPSLSDAASTFPLISSFDTASPSLLSPSPSQGSISAAPAPEVPAQRRGSLSSTSALLSAGGEVKLSTAPGTITLPPELVATVNAGYAYPLDSAFPILMPGSRPASTCPFLHRLHHPSAKVLDGSSGGAHVICPFRGQSLLGPHHFHHHHHHGVEGHPGLAFSRLSINISHPYLMLAFGNQCDVAPPLLELACSLLALDHHDHVFVPSALDKMDNSLDIQVSRGSALRTREICRLMEQFCAQRLPDRTASRVLLGTSALCHACPPCPHTGLVGEADSDERCFRTRVQIVWPLPITGRLSTCQTYVQCAEAARVEAALKAAASMAASASASRNYPASAETRPAFEAPAAATDASAPTGGAACPASDAAADAPAPTAAIGETMPMPAASHSTRLVVESDPAPCLPGRPAGPSSTLSLPSYLVHSDGSGSPNSSTFGSSGALASSAGDSSACSCDAVPAAGSSQPTIPTSLDGTSCIVSVLPASEVALCVDSEGRIILGHLSLARHDSPFDICEAGFLSAAAALLALAVGLPSCLCPASEHSTCPSAMAVQQ</sequence>
<dbReference type="Gene3D" id="1.10.1300.10">
    <property type="entry name" value="3'5'-cyclic nucleotide phosphodiesterase, catalytic domain"/>
    <property type="match status" value="1"/>
</dbReference>
<evidence type="ECO:0000256" key="4">
    <source>
        <dbReference type="PIRSR" id="PIRSR623088-3"/>
    </source>
</evidence>
<feature type="binding site" evidence="4">
    <location>
        <position position="206"/>
    </location>
    <ligand>
        <name>Zn(2+)</name>
        <dbReference type="ChEBI" id="CHEBI:29105"/>
        <label>1</label>
    </ligand>
</feature>
<dbReference type="Proteomes" id="UP000030693">
    <property type="component" value="Unassembled WGS sequence"/>
</dbReference>
<dbReference type="EC" id="3.1.4.-" evidence="5"/>
<dbReference type="SMART" id="SM00471">
    <property type="entry name" value="HDc"/>
    <property type="match status" value="1"/>
</dbReference>
<keyword evidence="9" id="KW-1185">Reference proteome</keyword>
<feature type="compositionally biased region" description="Low complexity" evidence="6">
    <location>
        <begin position="470"/>
        <end position="480"/>
    </location>
</feature>
<evidence type="ECO:0000256" key="2">
    <source>
        <dbReference type="ARBA" id="ARBA00022801"/>
    </source>
</evidence>
<name>A0A058Z351_FONAL</name>
<dbReference type="InterPro" id="IPR036971">
    <property type="entry name" value="PDEase_catalytic_dom_sf"/>
</dbReference>
<comment type="similarity">
    <text evidence="5">Belongs to the cyclic nucleotide phosphodiesterase family.</text>
</comment>
<protein>
    <recommendedName>
        <fullName evidence="5">Phosphodiesterase</fullName>
        <ecNumber evidence="5">3.1.4.-</ecNumber>
    </recommendedName>
</protein>
<feature type="binding site" evidence="4">
    <location>
        <position position="205"/>
    </location>
    <ligand>
        <name>Zn(2+)</name>
        <dbReference type="ChEBI" id="CHEBI:29105"/>
        <label>1</label>
    </ligand>
</feature>
<dbReference type="AlphaFoldDB" id="A0A058Z351"/>
<dbReference type="InterPro" id="IPR003607">
    <property type="entry name" value="HD/PDEase_dom"/>
</dbReference>
<feature type="region of interest" description="Disordered" evidence="6">
    <location>
        <begin position="457"/>
        <end position="482"/>
    </location>
</feature>
<gene>
    <name evidence="8" type="ORF">H696_04978</name>
</gene>
<feature type="active site" description="Proton donor" evidence="3">
    <location>
        <position position="163"/>
    </location>
</feature>
<accession>A0A058Z351</accession>
<feature type="domain" description="PDEase" evidence="7">
    <location>
        <begin position="90"/>
        <end position="415"/>
    </location>
</feature>
<dbReference type="PROSITE" id="PS51845">
    <property type="entry name" value="PDEASE_I_2"/>
    <property type="match status" value="1"/>
</dbReference>
<proteinExistence type="inferred from homology"/>
<evidence type="ECO:0000256" key="1">
    <source>
        <dbReference type="ARBA" id="ARBA00022723"/>
    </source>
</evidence>
<feature type="compositionally biased region" description="Low complexity" evidence="6">
    <location>
        <begin position="497"/>
        <end position="514"/>
    </location>
</feature>
<dbReference type="Pfam" id="PF00233">
    <property type="entry name" value="PDEase_I"/>
    <property type="match status" value="1"/>
</dbReference>
<evidence type="ECO:0000313" key="8">
    <source>
        <dbReference type="EMBL" id="KCV68690.1"/>
    </source>
</evidence>
<dbReference type="PRINTS" id="PR00387">
    <property type="entry name" value="PDIESTERASE1"/>
</dbReference>
<dbReference type="EMBL" id="KB932208">
    <property type="protein sequence ID" value="KCV68690.1"/>
    <property type="molecule type" value="Genomic_DNA"/>
</dbReference>
<dbReference type="SUPFAM" id="SSF109604">
    <property type="entry name" value="HD-domain/PDEase-like"/>
    <property type="match status" value="1"/>
</dbReference>
<dbReference type="CDD" id="cd00077">
    <property type="entry name" value="HDc"/>
    <property type="match status" value="1"/>
</dbReference>
<organism evidence="8">
    <name type="scientific">Fonticula alba</name>
    <name type="common">Slime mold</name>
    <dbReference type="NCBI Taxonomy" id="691883"/>
    <lineage>
        <taxon>Eukaryota</taxon>
        <taxon>Rotosphaerida</taxon>
        <taxon>Fonticulaceae</taxon>
        <taxon>Fonticula</taxon>
    </lineage>
</organism>
<feature type="binding site" evidence="4">
    <location>
        <position position="320"/>
    </location>
    <ligand>
        <name>Zn(2+)</name>
        <dbReference type="ChEBI" id="CHEBI:29105"/>
        <label>1</label>
    </ligand>
</feature>
<evidence type="ECO:0000256" key="6">
    <source>
        <dbReference type="SAM" id="MobiDB-lite"/>
    </source>
</evidence>
<keyword evidence="1 4" id="KW-0479">Metal-binding</keyword>
<comment type="cofactor">
    <cofactor evidence="5">
        <name>a divalent metal cation</name>
        <dbReference type="ChEBI" id="CHEBI:60240"/>
    </cofactor>
    <text evidence="5">Binds 2 divalent metal cations per subunit. Site 1 may preferentially bind zinc ions, while site 2 has a preference for magnesium and/or manganese ions.</text>
</comment>
<feature type="binding site" evidence="4">
    <location>
        <position position="206"/>
    </location>
    <ligand>
        <name>Zn(2+)</name>
        <dbReference type="ChEBI" id="CHEBI:29105"/>
        <label>2</label>
    </ligand>
</feature>
<dbReference type="PANTHER" id="PTHR11347">
    <property type="entry name" value="CYCLIC NUCLEOTIDE PHOSPHODIESTERASE"/>
    <property type="match status" value="1"/>
</dbReference>
<dbReference type="STRING" id="691883.A0A058Z351"/>
<reference evidence="8" key="1">
    <citation type="submission" date="2013-04" db="EMBL/GenBank/DDBJ databases">
        <title>The Genome Sequence of Fonticula alba ATCC 38817.</title>
        <authorList>
            <consortium name="The Broad Institute Genomics Platform"/>
            <person name="Russ C."/>
            <person name="Cuomo C."/>
            <person name="Burger G."/>
            <person name="Gray M.W."/>
            <person name="Holland P.W.H."/>
            <person name="King N."/>
            <person name="Lang F.B.F."/>
            <person name="Roger A.J."/>
            <person name="Ruiz-Trillo I."/>
            <person name="Brown M."/>
            <person name="Walker B."/>
            <person name="Young S."/>
            <person name="Zeng Q."/>
            <person name="Gargeya S."/>
            <person name="Fitzgerald M."/>
            <person name="Haas B."/>
            <person name="Abouelleil A."/>
            <person name="Allen A.W."/>
            <person name="Alvarado L."/>
            <person name="Arachchi H.M."/>
            <person name="Berlin A.M."/>
            <person name="Chapman S.B."/>
            <person name="Gainer-Dewar J."/>
            <person name="Goldberg J."/>
            <person name="Griggs A."/>
            <person name="Gujja S."/>
            <person name="Hansen M."/>
            <person name="Howarth C."/>
            <person name="Imamovic A."/>
            <person name="Ireland A."/>
            <person name="Larimer J."/>
            <person name="McCowan C."/>
            <person name="Murphy C."/>
            <person name="Pearson M."/>
            <person name="Poon T.W."/>
            <person name="Priest M."/>
            <person name="Roberts A."/>
            <person name="Saif S."/>
            <person name="Shea T."/>
            <person name="Sisk P."/>
            <person name="Sykes S."/>
            <person name="Wortman J."/>
            <person name="Nusbaum C."/>
            <person name="Birren B."/>
        </authorList>
    </citation>
    <scope>NUCLEOTIDE SEQUENCE [LARGE SCALE GENOMIC DNA]</scope>
    <source>
        <strain evidence="8">ATCC 38817</strain>
    </source>
</reference>
<dbReference type="GeneID" id="20529703"/>
<dbReference type="GO" id="GO:0046872">
    <property type="term" value="F:metal ion binding"/>
    <property type="evidence" value="ECO:0007669"/>
    <property type="project" value="UniProtKB-KW"/>
</dbReference>
<dbReference type="PROSITE" id="PS00126">
    <property type="entry name" value="PDEASE_I_1"/>
    <property type="match status" value="1"/>
</dbReference>
<dbReference type="InterPro" id="IPR023088">
    <property type="entry name" value="PDEase"/>
</dbReference>
<dbReference type="RefSeq" id="XP_009497122.1">
    <property type="nucleotide sequence ID" value="XM_009498847.1"/>
</dbReference>
<dbReference type="eggNOG" id="KOG3689">
    <property type="taxonomic scope" value="Eukaryota"/>
</dbReference>
<evidence type="ECO:0000313" key="9">
    <source>
        <dbReference type="Proteomes" id="UP000030693"/>
    </source>
</evidence>
<evidence type="ECO:0000259" key="7">
    <source>
        <dbReference type="PROSITE" id="PS51845"/>
    </source>
</evidence>
<dbReference type="GO" id="GO:0004114">
    <property type="term" value="F:3',5'-cyclic-nucleotide phosphodiesterase activity"/>
    <property type="evidence" value="ECO:0007669"/>
    <property type="project" value="InterPro"/>
</dbReference>
<feature type="region of interest" description="Disordered" evidence="6">
    <location>
        <begin position="497"/>
        <end position="526"/>
    </location>
</feature>
<keyword evidence="2 5" id="KW-0378">Hydrolase</keyword>
<dbReference type="GO" id="GO:0007165">
    <property type="term" value="P:signal transduction"/>
    <property type="evidence" value="ECO:0007669"/>
    <property type="project" value="InterPro"/>
</dbReference>
<evidence type="ECO:0000256" key="5">
    <source>
        <dbReference type="RuleBase" id="RU363067"/>
    </source>
</evidence>
<dbReference type="InterPro" id="IPR023174">
    <property type="entry name" value="PDEase_CS"/>
</dbReference>
<dbReference type="OrthoDB" id="74705at2759"/>
<feature type="binding site" evidence="4">
    <location>
        <position position="167"/>
    </location>
    <ligand>
        <name>Zn(2+)</name>
        <dbReference type="ChEBI" id="CHEBI:29105"/>
        <label>1</label>
    </ligand>
</feature>
<evidence type="ECO:0000256" key="3">
    <source>
        <dbReference type="PIRSR" id="PIRSR623088-1"/>
    </source>
</evidence>